<evidence type="ECO:0000256" key="3">
    <source>
        <dbReference type="SAM" id="SignalP"/>
    </source>
</evidence>
<comment type="caution">
    <text evidence="5">The sequence shown here is derived from an EMBL/GenBank/DDBJ whole genome shotgun (WGS) entry which is preliminary data.</text>
</comment>
<accession>A0AAE3IU47</accession>
<evidence type="ECO:0000259" key="4">
    <source>
        <dbReference type="PROSITE" id="PS51995"/>
    </source>
</evidence>
<keyword evidence="3" id="KW-0732">Signal</keyword>
<evidence type="ECO:0000313" key="6">
    <source>
        <dbReference type="Proteomes" id="UP001209318"/>
    </source>
</evidence>
<dbReference type="Gene3D" id="3.40.390.10">
    <property type="entry name" value="Collagenase (Catalytic Domain)"/>
    <property type="match status" value="1"/>
</dbReference>
<gene>
    <name evidence="5" type="ORF">OEV98_08700</name>
</gene>
<evidence type="ECO:0000313" key="5">
    <source>
        <dbReference type="EMBL" id="MCU9613638.1"/>
    </source>
</evidence>
<dbReference type="GO" id="GO:0008237">
    <property type="term" value="F:metallopeptidase activity"/>
    <property type="evidence" value="ECO:0007669"/>
    <property type="project" value="InterPro"/>
</dbReference>
<dbReference type="GO" id="GO:0005576">
    <property type="term" value="C:extracellular region"/>
    <property type="evidence" value="ECO:0007669"/>
    <property type="project" value="UniProtKB-SubCell"/>
</dbReference>
<feature type="signal peptide" evidence="3">
    <location>
        <begin position="1"/>
        <end position="22"/>
    </location>
</feature>
<evidence type="ECO:0000256" key="1">
    <source>
        <dbReference type="ARBA" id="ARBA00004613"/>
    </source>
</evidence>
<dbReference type="EMBL" id="JAOUSF010000003">
    <property type="protein sequence ID" value="MCU9613638.1"/>
    <property type="molecule type" value="Genomic_DNA"/>
</dbReference>
<dbReference type="SUPFAM" id="SSF55486">
    <property type="entry name" value="Metalloproteases ('zincins'), catalytic domain"/>
    <property type="match status" value="1"/>
</dbReference>
<evidence type="ECO:0000256" key="2">
    <source>
        <dbReference type="ARBA" id="ARBA00022525"/>
    </source>
</evidence>
<dbReference type="PROSITE" id="PS51995">
    <property type="entry name" value="ATLF"/>
    <property type="match status" value="1"/>
</dbReference>
<dbReference type="RefSeq" id="WP_263072876.1">
    <property type="nucleotide sequence ID" value="NZ_JAOUSF010000003.1"/>
</dbReference>
<dbReference type="InterPro" id="IPR024079">
    <property type="entry name" value="MetalloPept_cat_dom_sf"/>
</dbReference>
<protein>
    <submittedName>
        <fullName evidence="5">Toxin</fullName>
    </submittedName>
</protein>
<dbReference type="Pfam" id="PF07737">
    <property type="entry name" value="ATLF"/>
    <property type="match status" value="1"/>
</dbReference>
<dbReference type="Proteomes" id="UP001209318">
    <property type="component" value="Unassembled WGS sequence"/>
</dbReference>
<feature type="domain" description="ATLF-like" evidence="4">
    <location>
        <begin position="46"/>
        <end position="232"/>
    </location>
</feature>
<keyword evidence="6" id="KW-1185">Reference proteome</keyword>
<sequence length="232" mass="26231">MRKQLLILLLFAMLVFCQQSTAAFKSVFLENIKNASSLATIPLHSRELLESIILLPTADFNEIAAGKMIQRIDQLPATLLQKIKDNKIIILLFNGKLTDQPTTRHMQGLTPRGYAHTTTTWDDVPGSGGSDIVLVKIGASDKGSGHGSVNLELHELAHSIDKIVFNRIRDEEQFLSIWREEVDPLFGSQPYFQTYPEEYFAESFAMFYAYENTREMLKEKAPKTYAYIAGLK</sequence>
<reference evidence="5" key="1">
    <citation type="submission" date="2022-10" db="EMBL/GenBank/DDBJ databases">
        <title>Description of Fervidibacillus gen. nov. in the family Fervidibacillaceae fam. nov. with two species, Fervidibacillus albus sp. nov., and Fervidibacillus halotolerans sp. nov., isolated from tidal flat sediments.</title>
        <authorList>
            <person name="Kwon K.K."/>
            <person name="Yang S.-H."/>
        </authorList>
    </citation>
    <scope>NUCLEOTIDE SEQUENCE</scope>
    <source>
        <strain evidence="5">JCM 19140</strain>
    </source>
</reference>
<organism evidence="5 6">
    <name type="scientific">Perspicuibacillus lycopersici</name>
    <dbReference type="NCBI Taxonomy" id="1325689"/>
    <lineage>
        <taxon>Bacteria</taxon>
        <taxon>Bacillati</taxon>
        <taxon>Bacillota</taxon>
        <taxon>Bacilli</taxon>
        <taxon>Bacillales</taxon>
        <taxon>Bacillaceae</taxon>
        <taxon>Perspicuibacillus</taxon>
    </lineage>
</organism>
<dbReference type="InterPro" id="IPR014781">
    <property type="entry name" value="Anthrax_toxin_lethal/edema_N/C"/>
</dbReference>
<comment type="subcellular location">
    <subcellularLocation>
        <location evidence="1">Secreted</location>
    </subcellularLocation>
</comment>
<feature type="chain" id="PRO_5042122429" evidence="3">
    <location>
        <begin position="23"/>
        <end position="232"/>
    </location>
</feature>
<dbReference type="InterPro" id="IPR047568">
    <property type="entry name" value="ATLF-like_dom"/>
</dbReference>
<name>A0AAE3IU47_9BACI</name>
<keyword evidence="2" id="KW-0964">Secreted</keyword>
<proteinExistence type="predicted"/>
<dbReference type="CDD" id="cd20183">
    <property type="entry name" value="M34_PPEP"/>
    <property type="match status" value="1"/>
</dbReference>
<dbReference type="AlphaFoldDB" id="A0AAE3IU47"/>